<reference evidence="2" key="1">
    <citation type="submission" date="2019-09" db="EMBL/GenBank/DDBJ databases">
        <title>Organ-specific transcriptomic study of the physiology of the cattle tick, Rhipicephalus microplus.</title>
        <authorList>
            <person name="Tirloni L."/>
            <person name="Braz G."/>
            <person name="Gandara A.C.P."/>
            <person name="Sabadin G.A."/>
            <person name="da Silva R.M."/>
            <person name="Guizzo M.G."/>
            <person name="Machado J.A."/>
            <person name="Costa E.P."/>
            <person name="Gomes H.F."/>
            <person name="Moraes J."/>
            <person name="Mota M.B.S."/>
            <person name="Mesquita R.D."/>
            <person name="Alvarenga P.H."/>
            <person name="Alves F."/>
            <person name="Seixas A."/>
            <person name="da Fonseca R.N."/>
            <person name="Fogaca A."/>
            <person name="Logullo C."/>
            <person name="Tanaka A."/>
            <person name="Daffre S."/>
            <person name="Termignoni C."/>
            <person name="Vaz I.S.Jr."/>
            <person name="Oliveira P.L."/>
            <person name="Ribeiro J.M."/>
        </authorList>
    </citation>
    <scope>NUCLEOTIDE SEQUENCE</scope>
    <source>
        <strain evidence="2">Porto Alegre</strain>
    </source>
</reference>
<name>A0A6M2DA58_RHIMP</name>
<feature type="region of interest" description="Disordered" evidence="1">
    <location>
        <begin position="44"/>
        <end position="91"/>
    </location>
</feature>
<evidence type="ECO:0000256" key="1">
    <source>
        <dbReference type="SAM" id="MobiDB-lite"/>
    </source>
</evidence>
<sequence>MYYGVCLVLAVVWRSLLLRVITRRLIKRTIKHLFSFQKKKKKNRSVRLNMPESIHNNESHTLQQRLHSRMSTAKRNVKKRKVRPNVTWQAI</sequence>
<dbReference type="EMBL" id="GHWJ01010268">
    <property type="protein sequence ID" value="NOV43005.1"/>
    <property type="molecule type" value="Transcribed_RNA"/>
</dbReference>
<accession>A0A6M2DA58</accession>
<proteinExistence type="predicted"/>
<dbReference type="AlphaFoldDB" id="A0A6M2DA58"/>
<feature type="compositionally biased region" description="Polar residues" evidence="1">
    <location>
        <begin position="54"/>
        <end position="73"/>
    </location>
</feature>
<organism evidence="2">
    <name type="scientific">Rhipicephalus microplus</name>
    <name type="common">Cattle tick</name>
    <name type="synonym">Boophilus microplus</name>
    <dbReference type="NCBI Taxonomy" id="6941"/>
    <lineage>
        <taxon>Eukaryota</taxon>
        <taxon>Metazoa</taxon>
        <taxon>Ecdysozoa</taxon>
        <taxon>Arthropoda</taxon>
        <taxon>Chelicerata</taxon>
        <taxon>Arachnida</taxon>
        <taxon>Acari</taxon>
        <taxon>Parasitiformes</taxon>
        <taxon>Ixodida</taxon>
        <taxon>Ixodoidea</taxon>
        <taxon>Ixodidae</taxon>
        <taxon>Rhipicephalinae</taxon>
        <taxon>Rhipicephalus</taxon>
        <taxon>Boophilus</taxon>
    </lineage>
</organism>
<evidence type="ECO:0000313" key="2">
    <source>
        <dbReference type="EMBL" id="NOV43005.1"/>
    </source>
</evidence>
<protein>
    <submittedName>
        <fullName evidence="2">Putative secreted protein salivary gland overexpressed</fullName>
    </submittedName>
</protein>